<evidence type="ECO:0000256" key="1">
    <source>
        <dbReference type="ARBA" id="ARBA00008791"/>
    </source>
</evidence>
<dbReference type="Gene3D" id="3.40.50.620">
    <property type="entry name" value="HUPs"/>
    <property type="match status" value="2"/>
</dbReference>
<dbReference type="Proteomes" id="UP000443423">
    <property type="component" value="Unassembled WGS sequence"/>
</dbReference>
<feature type="domain" description="UspA" evidence="2">
    <location>
        <begin position="149"/>
        <end position="285"/>
    </location>
</feature>
<dbReference type="PANTHER" id="PTHR46268">
    <property type="entry name" value="STRESS RESPONSE PROTEIN NHAX"/>
    <property type="match status" value="1"/>
</dbReference>
<evidence type="ECO:0000313" key="4">
    <source>
        <dbReference type="Proteomes" id="UP000443423"/>
    </source>
</evidence>
<dbReference type="InterPro" id="IPR014729">
    <property type="entry name" value="Rossmann-like_a/b/a_fold"/>
</dbReference>
<dbReference type="AlphaFoldDB" id="A0A6A8GB61"/>
<dbReference type="InterPro" id="IPR006016">
    <property type="entry name" value="UspA"/>
</dbReference>
<keyword evidence="4" id="KW-1185">Reference proteome</keyword>
<sequence>MYEKILFPVDEASESSAILHHVSEIAHWSNGEVQLLFVANTDRDSVTLVDNQVVDALVDQGESVVKEAGNTLDTLGVTYGTDVIQGNPAPTIAEYADKYDYDLVVMPTHARQGISRRLLGSITEKVVRLSKRPVLTARMVSTDQLNFPYEHVLIPTDGSESATRAAEHGLELAAETDATVHVLSVIDDSALGPDVRSALSGSEYEQVATTAVETVASRAAELGVSRVVEHLEYGTPSDEISEIIDEYDIDAVVMGTTGKSGIDRILLGSVAEKTVRTAPVPVITVGPRDESSE</sequence>
<dbReference type="PRINTS" id="PR01438">
    <property type="entry name" value="UNVRSLSTRESS"/>
</dbReference>
<organism evidence="3 4">
    <name type="scientific">Haloferax marinum</name>
    <dbReference type="NCBI Taxonomy" id="2666143"/>
    <lineage>
        <taxon>Archaea</taxon>
        <taxon>Methanobacteriati</taxon>
        <taxon>Methanobacteriota</taxon>
        <taxon>Stenosarchaea group</taxon>
        <taxon>Halobacteria</taxon>
        <taxon>Halobacteriales</taxon>
        <taxon>Haloferacaceae</taxon>
        <taxon>Haloferax</taxon>
    </lineage>
</organism>
<gene>
    <name evidence="3" type="ORF">GJR99_15575</name>
</gene>
<feature type="domain" description="UspA" evidence="2">
    <location>
        <begin position="1"/>
        <end position="137"/>
    </location>
</feature>
<accession>A0A6A8GB61</accession>
<dbReference type="OrthoDB" id="105697at2157"/>
<comment type="similarity">
    <text evidence="1">Belongs to the universal stress protein A family.</text>
</comment>
<dbReference type="InterPro" id="IPR006015">
    <property type="entry name" value="Universal_stress_UspA"/>
</dbReference>
<dbReference type="Pfam" id="PF00582">
    <property type="entry name" value="Usp"/>
    <property type="match status" value="2"/>
</dbReference>
<protein>
    <submittedName>
        <fullName evidence="3">Universal stress protein</fullName>
    </submittedName>
</protein>
<evidence type="ECO:0000259" key="2">
    <source>
        <dbReference type="Pfam" id="PF00582"/>
    </source>
</evidence>
<dbReference type="PANTHER" id="PTHR46268:SF6">
    <property type="entry name" value="UNIVERSAL STRESS PROTEIN UP12"/>
    <property type="match status" value="1"/>
</dbReference>
<reference evidence="3 4" key="1">
    <citation type="submission" date="2019-11" db="EMBL/GenBank/DDBJ databases">
        <title>Whole genome sequence of Haloferax sp. MBLA0078.</title>
        <authorList>
            <person name="Seo M.-J."/>
            <person name="Cho E.-S."/>
        </authorList>
    </citation>
    <scope>NUCLEOTIDE SEQUENCE [LARGE SCALE GENOMIC DNA]</scope>
    <source>
        <strain evidence="3 4">MBLA0078</strain>
    </source>
</reference>
<dbReference type="EMBL" id="WKJQ01000002">
    <property type="protein sequence ID" value="MRW97985.1"/>
    <property type="molecule type" value="Genomic_DNA"/>
</dbReference>
<dbReference type="CDD" id="cd00293">
    <property type="entry name" value="USP-like"/>
    <property type="match status" value="2"/>
</dbReference>
<dbReference type="SUPFAM" id="SSF52402">
    <property type="entry name" value="Adenine nucleotide alpha hydrolases-like"/>
    <property type="match status" value="2"/>
</dbReference>
<evidence type="ECO:0000313" key="3">
    <source>
        <dbReference type="EMBL" id="MRW97985.1"/>
    </source>
</evidence>
<proteinExistence type="inferred from homology"/>
<comment type="caution">
    <text evidence="3">The sequence shown here is derived from an EMBL/GenBank/DDBJ whole genome shotgun (WGS) entry which is preliminary data.</text>
</comment>
<name>A0A6A8GB61_9EURY</name>
<dbReference type="RefSeq" id="WP_151113982.1">
    <property type="nucleotide sequence ID" value="NZ_WKJQ01000002.1"/>
</dbReference>